<evidence type="ECO:0000313" key="10">
    <source>
        <dbReference type="Proteomes" id="UP001642540"/>
    </source>
</evidence>
<evidence type="ECO:0008006" key="11">
    <source>
        <dbReference type="Google" id="ProtNLM"/>
    </source>
</evidence>
<sequence length="641" mass="72098">MTTDPDYLEGFPSMSDNVWVADHEFDLGQVSSLFGVANKSLRSIFGVYDEFVLKEDDLLNFEDFESEDFVGDSVGVIVYMSIWVAIAVLFTIAGIIWCVCNKCICCCKSSFTGGGKNIDELESSDPHYQLRPYYSERNDGEKKLKVGAIIIAVLMAVWLLGLLTILVHVFAANEKLNESIDNITGDLDNIKEDIDSYLDTTRAQLQHSFKSAYKKLSARVLEIWADCPECNGLRESKIVESLKNNIDTLVGTLSVASKAYDTKDLKVLKKTLNELYQTNPRERLEEVLQTTGDELTKNVDDLDKSLEEVQSEMDGARGDIEEDFEVHLKDANTGLYWGIMLFNILYCLIFFLILIGTVLATFARQKGLKLAGYLLYRVAIVLMFVLCIFVVIQVLVAVAAAGIVSEIFCPAIRRLENGESATTSRMVDDVGNARQATGDYEIPNPGQILRNCKADFSAYNVFDLQQTYDVEQIRGISDNFENILGIRHKQIIESQTKNNEFIDDLGSELYSIESRFKNSEDNFTALIADIRGQIRLLPDTEPVQPPFPVGTRALENRQDPIEATRREIVRQVGLYEDFVISTVTTRTGKCAPAYNAINSTISIFCYKVPAPIASYWFILQFVPVIFIVMVITALFFERVDF</sequence>
<organism evidence="9 10">
    <name type="scientific">Orchesella dallaii</name>
    <dbReference type="NCBI Taxonomy" id="48710"/>
    <lineage>
        <taxon>Eukaryota</taxon>
        <taxon>Metazoa</taxon>
        <taxon>Ecdysozoa</taxon>
        <taxon>Arthropoda</taxon>
        <taxon>Hexapoda</taxon>
        <taxon>Collembola</taxon>
        <taxon>Entomobryomorpha</taxon>
        <taxon>Entomobryoidea</taxon>
        <taxon>Orchesellidae</taxon>
        <taxon>Orchesellinae</taxon>
        <taxon>Orchesella</taxon>
    </lineage>
</organism>
<keyword evidence="4 8" id="KW-1133">Transmembrane helix</keyword>
<evidence type="ECO:0000256" key="6">
    <source>
        <dbReference type="ARBA" id="ARBA00023180"/>
    </source>
</evidence>
<reference evidence="9 10" key="1">
    <citation type="submission" date="2024-08" db="EMBL/GenBank/DDBJ databases">
        <authorList>
            <person name="Cucini C."/>
            <person name="Frati F."/>
        </authorList>
    </citation>
    <scope>NUCLEOTIDE SEQUENCE [LARGE SCALE GENOMIC DNA]</scope>
</reference>
<comment type="similarity">
    <text evidence="2">Belongs to the prominin family.</text>
</comment>
<keyword evidence="5 8" id="KW-0472">Membrane</keyword>
<evidence type="ECO:0000256" key="8">
    <source>
        <dbReference type="SAM" id="Phobius"/>
    </source>
</evidence>
<evidence type="ECO:0000256" key="5">
    <source>
        <dbReference type="ARBA" id="ARBA00023136"/>
    </source>
</evidence>
<evidence type="ECO:0000313" key="9">
    <source>
        <dbReference type="EMBL" id="CAL8091081.1"/>
    </source>
</evidence>
<feature type="transmembrane region" description="Helical" evidence="8">
    <location>
        <begin position="76"/>
        <end position="100"/>
    </location>
</feature>
<feature type="transmembrane region" description="Helical" evidence="8">
    <location>
        <begin position="615"/>
        <end position="636"/>
    </location>
</feature>
<protein>
    <recommendedName>
        <fullName evidence="11">Prominin-1-A</fullName>
    </recommendedName>
</protein>
<evidence type="ECO:0000256" key="3">
    <source>
        <dbReference type="ARBA" id="ARBA00022692"/>
    </source>
</evidence>
<keyword evidence="6" id="KW-0325">Glycoprotein</keyword>
<dbReference type="PANTHER" id="PTHR22730">
    <property type="entry name" value="PROMININ PROM PROTEIN"/>
    <property type="match status" value="1"/>
</dbReference>
<accession>A0ABP1Q7Q1</accession>
<evidence type="ECO:0000256" key="4">
    <source>
        <dbReference type="ARBA" id="ARBA00022989"/>
    </source>
</evidence>
<name>A0ABP1Q7Q1_9HEXA</name>
<evidence type="ECO:0000256" key="2">
    <source>
        <dbReference type="ARBA" id="ARBA00006058"/>
    </source>
</evidence>
<feature type="transmembrane region" description="Helical" evidence="8">
    <location>
        <begin position="374"/>
        <end position="404"/>
    </location>
</feature>
<proteinExistence type="inferred from homology"/>
<feature type="transmembrane region" description="Helical" evidence="8">
    <location>
        <begin position="335"/>
        <end position="362"/>
    </location>
</feature>
<feature type="coiled-coil region" evidence="7">
    <location>
        <begin position="292"/>
        <end position="319"/>
    </location>
</feature>
<comment type="caution">
    <text evidence="9">The sequence shown here is derived from an EMBL/GenBank/DDBJ whole genome shotgun (WGS) entry which is preliminary data.</text>
</comment>
<dbReference type="InterPro" id="IPR008795">
    <property type="entry name" value="Prominin"/>
</dbReference>
<feature type="transmembrane region" description="Helical" evidence="8">
    <location>
        <begin position="146"/>
        <end position="171"/>
    </location>
</feature>
<evidence type="ECO:0000256" key="7">
    <source>
        <dbReference type="SAM" id="Coils"/>
    </source>
</evidence>
<dbReference type="EMBL" id="CAXLJM020000024">
    <property type="protein sequence ID" value="CAL8091081.1"/>
    <property type="molecule type" value="Genomic_DNA"/>
</dbReference>
<gene>
    <name evidence="9" type="ORF">ODALV1_LOCUS7821</name>
</gene>
<keyword evidence="3 8" id="KW-0812">Transmembrane</keyword>
<keyword evidence="10" id="KW-1185">Reference proteome</keyword>
<comment type="subcellular location">
    <subcellularLocation>
        <location evidence="1">Membrane</location>
        <topology evidence="1">Multi-pass membrane protein</topology>
    </subcellularLocation>
</comment>
<evidence type="ECO:0000256" key="1">
    <source>
        <dbReference type="ARBA" id="ARBA00004141"/>
    </source>
</evidence>
<dbReference type="Proteomes" id="UP001642540">
    <property type="component" value="Unassembled WGS sequence"/>
</dbReference>
<dbReference type="PANTHER" id="PTHR22730:SF1">
    <property type="entry name" value="PROMININ-LIKE PROTEIN"/>
    <property type="match status" value="1"/>
</dbReference>
<keyword evidence="7" id="KW-0175">Coiled coil</keyword>